<dbReference type="Pfam" id="PF00512">
    <property type="entry name" value="HisKA"/>
    <property type="match status" value="1"/>
</dbReference>
<dbReference type="NCBIfam" id="TIGR00229">
    <property type="entry name" value="sensory_box"/>
    <property type="match status" value="1"/>
</dbReference>
<dbReference type="AlphaFoldDB" id="A0A2N8KYQ5"/>
<keyword evidence="15" id="KW-1185">Reference proteome</keyword>
<reference evidence="14 15" key="1">
    <citation type="submission" date="2018-01" db="EMBL/GenBank/DDBJ databases">
        <title>Draft genome sequence of Paucibacter aquatile CR182 isolated from freshwater of the Nakdong River.</title>
        <authorList>
            <person name="Choi A."/>
            <person name="Chung E.J."/>
        </authorList>
    </citation>
    <scope>NUCLEOTIDE SEQUENCE [LARGE SCALE GENOMIC DNA]</scope>
    <source>
        <strain evidence="14 15">CR182</strain>
    </source>
</reference>
<evidence type="ECO:0000256" key="4">
    <source>
        <dbReference type="ARBA" id="ARBA00022679"/>
    </source>
</evidence>
<evidence type="ECO:0000259" key="13">
    <source>
        <dbReference type="PROSITE" id="PS50113"/>
    </source>
</evidence>
<dbReference type="Pfam" id="PF13426">
    <property type="entry name" value="PAS_9"/>
    <property type="match status" value="1"/>
</dbReference>
<keyword evidence="6 14" id="KW-0418">Kinase</keyword>
<dbReference type="PROSITE" id="PS50112">
    <property type="entry name" value="PAS"/>
    <property type="match status" value="1"/>
</dbReference>
<dbReference type="InterPro" id="IPR003594">
    <property type="entry name" value="HATPase_dom"/>
</dbReference>
<keyword evidence="10" id="KW-1133">Transmembrane helix</keyword>
<keyword evidence="8" id="KW-0902">Two-component regulatory system</keyword>
<protein>
    <recommendedName>
        <fullName evidence="2">histidine kinase</fullName>
        <ecNumber evidence="2">2.7.13.3</ecNumber>
    </recommendedName>
</protein>
<evidence type="ECO:0000256" key="10">
    <source>
        <dbReference type="SAM" id="Phobius"/>
    </source>
</evidence>
<evidence type="ECO:0000256" key="3">
    <source>
        <dbReference type="ARBA" id="ARBA00022553"/>
    </source>
</evidence>
<dbReference type="EMBL" id="POSP01000003">
    <property type="protein sequence ID" value="PND38532.1"/>
    <property type="molecule type" value="Genomic_DNA"/>
</dbReference>
<dbReference type="InterPro" id="IPR036890">
    <property type="entry name" value="HATPase_C_sf"/>
</dbReference>
<dbReference type="Gene3D" id="1.10.287.130">
    <property type="match status" value="1"/>
</dbReference>
<keyword evidence="5" id="KW-0547">Nucleotide-binding</keyword>
<dbReference type="InterPro" id="IPR036097">
    <property type="entry name" value="HisK_dim/P_sf"/>
</dbReference>
<evidence type="ECO:0000256" key="1">
    <source>
        <dbReference type="ARBA" id="ARBA00000085"/>
    </source>
</evidence>
<evidence type="ECO:0000313" key="15">
    <source>
        <dbReference type="Proteomes" id="UP000235916"/>
    </source>
</evidence>
<dbReference type="Proteomes" id="UP000235916">
    <property type="component" value="Unassembled WGS sequence"/>
</dbReference>
<dbReference type="GO" id="GO:0000155">
    <property type="term" value="F:phosphorelay sensor kinase activity"/>
    <property type="evidence" value="ECO:0007669"/>
    <property type="project" value="InterPro"/>
</dbReference>
<comment type="caution">
    <text evidence="14">The sequence shown here is derived from an EMBL/GenBank/DDBJ whole genome shotgun (WGS) entry which is preliminary data.</text>
</comment>
<evidence type="ECO:0000256" key="7">
    <source>
        <dbReference type="ARBA" id="ARBA00022840"/>
    </source>
</evidence>
<keyword evidence="4" id="KW-0808">Transferase</keyword>
<keyword evidence="3" id="KW-0597">Phosphoprotein</keyword>
<dbReference type="InterPro" id="IPR035965">
    <property type="entry name" value="PAS-like_dom_sf"/>
</dbReference>
<feature type="domain" description="Histidine kinase" evidence="11">
    <location>
        <begin position="499"/>
        <end position="720"/>
    </location>
</feature>
<evidence type="ECO:0000259" key="11">
    <source>
        <dbReference type="PROSITE" id="PS50109"/>
    </source>
</evidence>
<accession>A0A2N8KYQ5</accession>
<dbReference type="InterPro" id="IPR004358">
    <property type="entry name" value="Sig_transdc_His_kin-like_C"/>
</dbReference>
<feature type="region of interest" description="Disordered" evidence="9">
    <location>
        <begin position="716"/>
        <end position="736"/>
    </location>
</feature>
<dbReference type="PROSITE" id="PS50109">
    <property type="entry name" value="HIS_KIN"/>
    <property type="match status" value="1"/>
</dbReference>
<feature type="transmembrane region" description="Helical" evidence="10">
    <location>
        <begin position="53"/>
        <end position="77"/>
    </location>
</feature>
<dbReference type="CDD" id="cd00082">
    <property type="entry name" value="HisKA"/>
    <property type="match status" value="1"/>
</dbReference>
<keyword evidence="10" id="KW-0472">Membrane</keyword>
<dbReference type="SUPFAM" id="SSF55785">
    <property type="entry name" value="PYP-like sensor domain (PAS domain)"/>
    <property type="match status" value="1"/>
</dbReference>
<dbReference type="PANTHER" id="PTHR43065:SF10">
    <property type="entry name" value="PEROXIDE STRESS-ACTIVATED HISTIDINE KINASE MAK3"/>
    <property type="match status" value="1"/>
</dbReference>
<dbReference type="Gene3D" id="3.30.450.20">
    <property type="entry name" value="PAS domain"/>
    <property type="match status" value="1"/>
</dbReference>
<dbReference type="EC" id="2.7.13.3" evidence="2"/>
<dbReference type="InterPro" id="IPR005467">
    <property type="entry name" value="His_kinase_dom"/>
</dbReference>
<dbReference type="PANTHER" id="PTHR43065">
    <property type="entry name" value="SENSOR HISTIDINE KINASE"/>
    <property type="match status" value="1"/>
</dbReference>
<name>A0A2N8KYQ5_9BURK</name>
<dbReference type="Pfam" id="PF02518">
    <property type="entry name" value="HATPase_c"/>
    <property type="match status" value="1"/>
</dbReference>
<proteinExistence type="predicted"/>
<sequence>MPGPLVRAWPIQERQRLNDTPHLHPPLAAAGRPTAEASAARDVAARPWSWRRAVLWGALITLVVVAQGLLVALTLSYEDARAQEHVDQVAAEVAARVKQLAGQDLQGLQALLWQEQQPQTSAPRRLNDAAELLRRTRTLLRIEFRDAKLQVLDAAESPYVSPLFRQLARGQLQLETELACAAAQRQGTQLYSRSYFVPLPDGEGLEVADLCLPLMRAGVLQSHLVATLSLRHLLEEAVTQDLARGHELSFVEGDGTRLARTGLARGAGIYLAERLVDLPGLTLQLKVDATTGRPKLIPNLATALVLGLSLSLFALLLLLARDGRRRAVAESALAESLAFRHAMENSLITGLRARTMAGSISYVNPAFCAMVGFKAEELLGRGARPDLPDDTPPYWPPEFVDEYRRRHADRSARWKADNSPGGQDPRQGFETVFMRRNGERFPVLIFEAPLLDAQGQQTGWMSAVLDVSDQRRMEERSRQQQERLQATARLATVGEMASLLSHELNQPLAAIASYATASVNLLAQESADPQAPDLVRQAVLRIAEQAERAGRVIKSVHDFVRRREQAREDIGVDLLFEAVLPLVRLQARKSGTRIELDLPQPSPRVRCDRTMVEQVLLNLSRNAIQAMEDRTAPALRVLTLRAAVVDASWVGISVLDRGPGIPPEVGRQLYTPFFTTRAEGMGLGLSLCRTVVEQHGGAMDYFNREAPGGTEFRFSLPNAGHASKAAPARTPGESTQ</sequence>
<organism evidence="14 15">
    <name type="scientific">Kinneretia aquatilis</name>
    <dbReference type="NCBI Taxonomy" id="2070761"/>
    <lineage>
        <taxon>Bacteria</taxon>
        <taxon>Pseudomonadati</taxon>
        <taxon>Pseudomonadota</taxon>
        <taxon>Betaproteobacteria</taxon>
        <taxon>Burkholderiales</taxon>
        <taxon>Sphaerotilaceae</taxon>
        <taxon>Roseateles</taxon>
    </lineage>
</organism>
<dbReference type="CDD" id="cd00130">
    <property type="entry name" value="PAS"/>
    <property type="match status" value="1"/>
</dbReference>
<evidence type="ECO:0000313" key="14">
    <source>
        <dbReference type="EMBL" id="PND38532.1"/>
    </source>
</evidence>
<dbReference type="InterPro" id="IPR000700">
    <property type="entry name" value="PAS-assoc_C"/>
</dbReference>
<feature type="domain" description="PAS" evidence="12">
    <location>
        <begin position="335"/>
        <end position="381"/>
    </location>
</feature>
<dbReference type="SUPFAM" id="SSF47384">
    <property type="entry name" value="Homodimeric domain of signal transducing histidine kinase"/>
    <property type="match status" value="1"/>
</dbReference>
<evidence type="ECO:0000256" key="6">
    <source>
        <dbReference type="ARBA" id="ARBA00022777"/>
    </source>
</evidence>
<evidence type="ECO:0000259" key="12">
    <source>
        <dbReference type="PROSITE" id="PS50112"/>
    </source>
</evidence>
<dbReference type="SUPFAM" id="SSF55874">
    <property type="entry name" value="ATPase domain of HSP90 chaperone/DNA topoisomerase II/histidine kinase"/>
    <property type="match status" value="1"/>
</dbReference>
<evidence type="ECO:0000256" key="2">
    <source>
        <dbReference type="ARBA" id="ARBA00012438"/>
    </source>
</evidence>
<comment type="catalytic activity">
    <reaction evidence="1">
        <text>ATP + protein L-histidine = ADP + protein N-phospho-L-histidine.</text>
        <dbReference type="EC" id="2.7.13.3"/>
    </reaction>
</comment>
<gene>
    <name evidence="14" type="ORF">C1O66_14035</name>
</gene>
<feature type="domain" description="PAC" evidence="13">
    <location>
        <begin position="427"/>
        <end position="479"/>
    </location>
</feature>
<dbReference type="InterPro" id="IPR003661">
    <property type="entry name" value="HisK_dim/P_dom"/>
</dbReference>
<dbReference type="GO" id="GO:0005524">
    <property type="term" value="F:ATP binding"/>
    <property type="evidence" value="ECO:0007669"/>
    <property type="project" value="UniProtKB-KW"/>
</dbReference>
<dbReference type="Gene3D" id="3.30.565.10">
    <property type="entry name" value="Histidine kinase-like ATPase, C-terminal domain"/>
    <property type="match status" value="1"/>
</dbReference>
<dbReference type="OrthoDB" id="1931120at2"/>
<dbReference type="SMART" id="SM00388">
    <property type="entry name" value="HisKA"/>
    <property type="match status" value="1"/>
</dbReference>
<evidence type="ECO:0000256" key="5">
    <source>
        <dbReference type="ARBA" id="ARBA00022741"/>
    </source>
</evidence>
<dbReference type="SMART" id="SM00387">
    <property type="entry name" value="HATPase_c"/>
    <property type="match status" value="1"/>
</dbReference>
<evidence type="ECO:0000256" key="9">
    <source>
        <dbReference type="SAM" id="MobiDB-lite"/>
    </source>
</evidence>
<dbReference type="SMART" id="SM00091">
    <property type="entry name" value="PAS"/>
    <property type="match status" value="1"/>
</dbReference>
<feature type="transmembrane region" description="Helical" evidence="10">
    <location>
        <begin position="300"/>
        <end position="320"/>
    </location>
</feature>
<dbReference type="PRINTS" id="PR00344">
    <property type="entry name" value="BCTRLSENSOR"/>
</dbReference>
<evidence type="ECO:0000256" key="8">
    <source>
        <dbReference type="ARBA" id="ARBA00023012"/>
    </source>
</evidence>
<dbReference type="InterPro" id="IPR000014">
    <property type="entry name" value="PAS"/>
</dbReference>
<keyword evidence="10" id="KW-0812">Transmembrane</keyword>
<keyword evidence="7" id="KW-0067">ATP-binding</keyword>
<dbReference type="PROSITE" id="PS50113">
    <property type="entry name" value="PAC"/>
    <property type="match status" value="1"/>
</dbReference>